<dbReference type="SUPFAM" id="SSF46894">
    <property type="entry name" value="C-terminal effector domain of the bipartite response regulators"/>
    <property type="match status" value="1"/>
</dbReference>
<dbReference type="SMART" id="SM00421">
    <property type="entry name" value="HTH_LUXR"/>
    <property type="match status" value="1"/>
</dbReference>
<evidence type="ECO:0000313" key="6">
    <source>
        <dbReference type="Proteomes" id="UP000182100"/>
    </source>
</evidence>
<keyword evidence="6" id="KW-1185">Reference proteome</keyword>
<accession>A0A1G6M2Y6</accession>
<keyword evidence="2" id="KW-0238">DNA-binding</keyword>
<dbReference type="EMBL" id="FMZK01000002">
    <property type="protein sequence ID" value="SDC49830.1"/>
    <property type="molecule type" value="Genomic_DNA"/>
</dbReference>
<dbReference type="PRINTS" id="PR00038">
    <property type="entry name" value="HTHLUXR"/>
</dbReference>
<protein>
    <submittedName>
        <fullName evidence="5">Two-component system, NarL family, nitrate/nitrite response regulator NarL</fullName>
    </submittedName>
</protein>
<dbReference type="InterPro" id="IPR039420">
    <property type="entry name" value="WalR-like"/>
</dbReference>
<dbReference type="CDD" id="cd06170">
    <property type="entry name" value="LuxR_C_like"/>
    <property type="match status" value="1"/>
</dbReference>
<keyword evidence="1" id="KW-0805">Transcription regulation</keyword>
<evidence type="ECO:0000313" key="5">
    <source>
        <dbReference type="EMBL" id="SDC49830.1"/>
    </source>
</evidence>
<gene>
    <name evidence="5" type="ORF">SAMN05216505_102361</name>
</gene>
<dbReference type="GO" id="GO:0003677">
    <property type="term" value="F:DNA binding"/>
    <property type="evidence" value="ECO:0007669"/>
    <property type="project" value="UniProtKB-KW"/>
</dbReference>
<proteinExistence type="predicted"/>
<evidence type="ECO:0000259" key="4">
    <source>
        <dbReference type="PROSITE" id="PS50043"/>
    </source>
</evidence>
<keyword evidence="3" id="KW-0804">Transcription</keyword>
<dbReference type="RefSeq" id="WP_055573070.1">
    <property type="nucleotide sequence ID" value="NZ_LIQM01000371.1"/>
</dbReference>
<feature type="domain" description="HTH luxR-type" evidence="4">
    <location>
        <begin position="140"/>
        <end position="205"/>
    </location>
</feature>
<evidence type="ECO:0000256" key="1">
    <source>
        <dbReference type="ARBA" id="ARBA00023015"/>
    </source>
</evidence>
<reference evidence="6" key="1">
    <citation type="submission" date="2016-10" db="EMBL/GenBank/DDBJ databases">
        <authorList>
            <person name="Varghese N."/>
            <person name="Submissions S."/>
        </authorList>
    </citation>
    <scope>NUCLEOTIDE SEQUENCE [LARGE SCALE GENOMIC DNA]</scope>
    <source>
        <strain evidence="6">CGMCC 4.3504</strain>
    </source>
</reference>
<dbReference type="InterPro" id="IPR000792">
    <property type="entry name" value="Tscrpt_reg_LuxR_C"/>
</dbReference>
<dbReference type="GO" id="GO:0006355">
    <property type="term" value="P:regulation of DNA-templated transcription"/>
    <property type="evidence" value="ECO:0007669"/>
    <property type="project" value="InterPro"/>
</dbReference>
<dbReference type="PANTHER" id="PTHR43214:SF24">
    <property type="entry name" value="TRANSCRIPTIONAL REGULATORY PROTEIN NARL-RELATED"/>
    <property type="match status" value="1"/>
</dbReference>
<dbReference type="Pfam" id="PF00196">
    <property type="entry name" value="GerE"/>
    <property type="match status" value="1"/>
</dbReference>
<dbReference type="PROSITE" id="PS50043">
    <property type="entry name" value="HTH_LUXR_2"/>
    <property type="match status" value="1"/>
</dbReference>
<dbReference type="Proteomes" id="UP000182100">
    <property type="component" value="Unassembled WGS sequence"/>
</dbReference>
<dbReference type="InterPro" id="IPR016032">
    <property type="entry name" value="Sig_transdc_resp-reg_C-effctor"/>
</dbReference>
<organism evidence="5 6">
    <name type="scientific">Streptomyces prasinopilosus</name>
    <dbReference type="NCBI Taxonomy" id="67344"/>
    <lineage>
        <taxon>Bacteria</taxon>
        <taxon>Bacillati</taxon>
        <taxon>Actinomycetota</taxon>
        <taxon>Actinomycetes</taxon>
        <taxon>Kitasatosporales</taxon>
        <taxon>Streptomycetaceae</taxon>
        <taxon>Streptomyces</taxon>
    </lineage>
</organism>
<evidence type="ECO:0000256" key="2">
    <source>
        <dbReference type="ARBA" id="ARBA00023125"/>
    </source>
</evidence>
<dbReference type="Gene3D" id="3.40.50.2300">
    <property type="match status" value="1"/>
</dbReference>
<name>A0A1G6M2Y6_9ACTN</name>
<dbReference type="PANTHER" id="PTHR43214">
    <property type="entry name" value="TWO-COMPONENT RESPONSE REGULATOR"/>
    <property type="match status" value="1"/>
</dbReference>
<evidence type="ECO:0000256" key="3">
    <source>
        <dbReference type="ARBA" id="ARBA00023163"/>
    </source>
</evidence>
<dbReference type="AlphaFoldDB" id="A0A1G6M2Y6"/>
<sequence length="207" mass="22060">MLLLIDNPVVAAGLESVLHQLPRVRKVFAATAATWSRAVDSGDFQALVVTLEQWELLGTRGAGDRQPLPAVLVLGDAPYDRYSELFVSLPVDGFLALSELTAPSLDDTLRRALSGGMPMPTTLARRLLSGSHTRTRVLGQGPHSVLLTPRETETLALLAKGMSNKQIARVLGISTHGAKRLVGSILLKLGSPNRTSAVITALKEGLV</sequence>
<dbReference type="STRING" id="67344.SAMN05216505_102361"/>